<protein>
    <submittedName>
        <fullName evidence="2">VCBS domain-containing protein</fullName>
    </submittedName>
</protein>
<dbReference type="PROSITE" id="PS50268">
    <property type="entry name" value="CADHERIN_2"/>
    <property type="match status" value="2"/>
</dbReference>
<dbReference type="Pfam" id="PF17803">
    <property type="entry name" value="Cadherin_4"/>
    <property type="match status" value="2"/>
</dbReference>
<evidence type="ECO:0000313" key="3">
    <source>
        <dbReference type="Proteomes" id="UP000648908"/>
    </source>
</evidence>
<feature type="non-terminal residue" evidence="2">
    <location>
        <position position="382"/>
    </location>
</feature>
<feature type="domain" description="Cadherin" evidence="1">
    <location>
        <begin position="169"/>
        <end position="269"/>
    </location>
</feature>
<dbReference type="InterPro" id="IPR013783">
    <property type="entry name" value="Ig-like_fold"/>
</dbReference>
<dbReference type="PANTHER" id="PTHR14139:SF2">
    <property type="entry name" value="CALSYNTENIN-1"/>
    <property type="match status" value="1"/>
</dbReference>
<dbReference type="RefSeq" id="WP_202690429.1">
    <property type="nucleotide sequence ID" value="NZ_JAESVN010000044.1"/>
</dbReference>
<dbReference type="InterPro" id="IPR040853">
    <property type="entry name" value="RapA2_cadherin-like"/>
</dbReference>
<dbReference type="PANTHER" id="PTHR14139">
    <property type="entry name" value="CALSYNTENIN"/>
    <property type="match status" value="1"/>
</dbReference>
<dbReference type="Proteomes" id="UP000648908">
    <property type="component" value="Unassembled WGS sequence"/>
</dbReference>
<sequence>LGQTAQEVFTYTVSDGQGGTAVADLVVTVTGTNDLPVIDAAASTLSGAVTEAGRADGGVPGASGQLVWSDPDAGAETRWSLATPADSRFGSFTVDAVTGEWAYVLDNSAAATQGLTAGQTETLTFDLRVTDEHGASAVTQVTVVVTGADDAAVITGPATGSVTEAGGRDNAAPGQPVTGGQLVVSDPDAGQSVFQTPDAGDLAGVYGQFSFNPATGVWSYALDNDRAATQALNAGETATETLVVTSADGLTSETITVTVTGSNDAATITGDVTGGVTEDDQPDTLTTTGSLTVTDPDAGQSLIAPGSLAFAGASHGGAGALGTLVIDAAGNWSYAIDNTLAAVQSLAEGASFTERWTVASLDGTASTTITVTVTGTNDDPVI</sequence>
<dbReference type="GO" id="GO:0016020">
    <property type="term" value="C:membrane"/>
    <property type="evidence" value="ECO:0007669"/>
    <property type="project" value="InterPro"/>
</dbReference>
<dbReference type="EMBL" id="JAESVN010000044">
    <property type="protein sequence ID" value="MBL4919454.1"/>
    <property type="molecule type" value="Genomic_DNA"/>
</dbReference>
<dbReference type="GO" id="GO:0005509">
    <property type="term" value="F:calcium ion binding"/>
    <property type="evidence" value="ECO:0007669"/>
    <property type="project" value="InterPro"/>
</dbReference>
<evidence type="ECO:0000313" key="2">
    <source>
        <dbReference type="EMBL" id="MBL4919454.1"/>
    </source>
</evidence>
<gene>
    <name evidence="2" type="ORF">JL811_19840</name>
</gene>
<dbReference type="GO" id="GO:0007156">
    <property type="term" value="P:homophilic cell adhesion via plasma membrane adhesion molecules"/>
    <property type="evidence" value="ECO:0007669"/>
    <property type="project" value="InterPro"/>
</dbReference>
<feature type="non-terminal residue" evidence="2">
    <location>
        <position position="1"/>
    </location>
</feature>
<dbReference type="NCBIfam" id="TIGR01965">
    <property type="entry name" value="VCBS_repeat"/>
    <property type="match status" value="3"/>
</dbReference>
<accession>A0A8K0VGW4</accession>
<dbReference type="Gene3D" id="2.60.40.10">
    <property type="entry name" value="Immunoglobulins"/>
    <property type="match status" value="3"/>
</dbReference>
<proteinExistence type="predicted"/>
<dbReference type="AlphaFoldDB" id="A0A8K0VGW4"/>
<name>A0A8K0VGW4_9RHOB</name>
<reference evidence="2" key="1">
    <citation type="submission" date="2021-01" db="EMBL/GenBank/DDBJ databases">
        <title>Tabrizicola alba sp. nov. a motile alkaliphilic bacterium isolated from a soda lake.</title>
        <authorList>
            <person name="Szuroczki S."/>
            <person name="Abbaszade G."/>
            <person name="Schumann P."/>
            <person name="Toth E."/>
        </authorList>
    </citation>
    <scope>NUCLEOTIDE SEQUENCE</scope>
    <source>
        <strain evidence="2">DMG-N-6</strain>
    </source>
</reference>
<dbReference type="InterPro" id="IPR010221">
    <property type="entry name" value="VCBS_dom"/>
</dbReference>
<evidence type="ECO:0000259" key="1">
    <source>
        <dbReference type="PROSITE" id="PS50268"/>
    </source>
</evidence>
<keyword evidence="3" id="KW-1185">Reference proteome</keyword>
<organism evidence="2 3">
    <name type="scientific">Szabonella alba</name>
    <dbReference type="NCBI Taxonomy" id="2804194"/>
    <lineage>
        <taxon>Bacteria</taxon>
        <taxon>Pseudomonadati</taxon>
        <taxon>Pseudomonadota</taxon>
        <taxon>Alphaproteobacteria</taxon>
        <taxon>Rhodobacterales</taxon>
        <taxon>Paracoccaceae</taxon>
        <taxon>Szabonella</taxon>
    </lineage>
</organism>
<feature type="domain" description="Cadherin" evidence="1">
    <location>
        <begin position="41"/>
        <end position="159"/>
    </location>
</feature>
<comment type="caution">
    <text evidence="2">The sequence shown here is derived from an EMBL/GenBank/DDBJ whole genome shotgun (WGS) entry which is preliminary data.</text>
</comment>
<dbReference type="InterPro" id="IPR002126">
    <property type="entry name" value="Cadherin-like_dom"/>
</dbReference>